<gene>
    <name evidence="1" type="ORF">EHV15_36015</name>
</gene>
<protein>
    <submittedName>
        <fullName evidence="1">Uncharacterized protein</fullName>
    </submittedName>
</protein>
<evidence type="ECO:0000313" key="1">
    <source>
        <dbReference type="EMBL" id="RRJ54977.1"/>
    </source>
</evidence>
<keyword evidence="2" id="KW-1185">Reference proteome</keyword>
<dbReference type="AlphaFoldDB" id="A0A3P3TAD9"/>
<name>A0A3P3TAD9_9BACL</name>
<dbReference type="OrthoDB" id="2974628at2"/>
<dbReference type="Proteomes" id="UP000267017">
    <property type="component" value="Unassembled WGS sequence"/>
</dbReference>
<accession>A0A3P3TAD9</accession>
<sequence>MAEKNSESGILTGKKVKVKIKCNNCGEKYTFRGIHTGEHIETGFKKCICGNEDDFAIKVI</sequence>
<dbReference type="EMBL" id="RRCN01000002">
    <property type="protein sequence ID" value="RRJ54977.1"/>
    <property type="molecule type" value="Genomic_DNA"/>
</dbReference>
<proteinExistence type="predicted"/>
<evidence type="ECO:0000313" key="2">
    <source>
        <dbReference type="Proteomes" id="UP000267017"/>
    </source>
</evidence>
<comment type="caution">
    <text evidence="1">The sequence shown here is derived from an EMBL/GenBank/DDBJ whole genome shotgun (WGS) entry which is preliminary data.</text>
</comment>
<organism evidence="1 2">
    <name type="scientific">Paenibacillus oralis</name>
    <dbReference type="NCBI Taxonomy" id="2490856"/>
    <lineage>
        <taxon>Bacteria</taxon>
        <taxon>Bacillati</taxon>
        <taxon>Bacillota</taxon>
        <taxon>Bacilli</taxon>
        <taxon>Bacillales</taxon>
        <taxon>Paenibacillaceae</taxon>
        <taxon>Paenibacillus</taxon>
    </lineage>
</organism>
<reference evidence="1 2" key="1">
    <citation type="submission" date="2018-11" db="EMBL/GenBank/DDBJ databases">
        <title>Genome sequencing of Paenibacillus sp. KCOM 3021 (= ChDC PVNT-B20).</title>
        <authorList>
            <person name="Kook J.-K."/>
            <person name="Park S.-N."/>
            <person name="Lim Y.K."/>
        </authorList>
    </citation>
    <scope>NUCLEOTIDE SEQUENCE [LARGE SCALE GENOMIC DNA]</scope>
    <source>
        <strain evidence="1 2">KCOM 3021</strain>
    </source>
</reference>